<keyword evidence="1" id="KW-1133">Transmembrane helix</keyword>
<accession>A0ABV2RBG4</accession>
<evidence type="ECO:0000313" key="2">
    <source>
        <dbReference type="EMBL" id="MET4683924.1"/>
    </source>
</evidence>
<evidence type="ECO:0000313" key="3">
    <source>
        <dbReference type="Proteomes" id="UP001549313"/>
    </source>
</evidence>
<dbReference type="Proteomes" id="UP001549313">
    <property type="component" value="Unassembled WGS sequence"/>
</dbReference>
<keyword evidence="3" id="KW-1185">Reference proteome</keyword>
<sequence>MDLSLTLTLLAVSVAVAVFSGWRGARPPDLSKGPRMAPWRFIMLVAAALAFLLLIHLASTLGGRTYPTSY</sequence>
<evidence type="ECO:0000256" key="1">
    <source>
        <dbReference type="SAM" id="Phobius"/>
    </source>
</evidence>
<comment type="caution">
    <text evidence="2">The sequence shown here is derived from an EMBL/GenBank/DDBJ whole genome shotgun (WGS) entry which is preliminary data.</text>
</comment>
<proteinExistence type="predicted"/>
<keyword evidence="1" id="KW-0812">Transmembrane</keyword>
<organism evidence="2 3">
    <name type="scientific">Brevundimonas faecalis</name>
    <dbReference type="NCBI Taxonomy" id="947378"/>
    <lineage>
        <taxon>Bacteria</taxon>
        <taxon>Pseudomonadati</taxon>
        <taxon>Pseudomonadota</taxon>
        <taxon>Alphaproteobacteria</taxon>
        <taxon>Caulobacterales</taxon>
        <taxon>Caulobacteraceae</taxon>
        <taxon>Brevundimonas</taxon>
    </lineage>
</organism>
<reference evidence="2 3" key="1">
    <citation type="submission" date="2024-06" db="EMBL/GenBank/DDBJ databases">
        <title>Sorghum-associated microbial communities from plants grown in Nebraska, USA.</title>
        <authorList>
            <person name="Schachtman D."/>
        </authorList>
    </citation>
    <scope>NUCLEOTIDE SEQUENCE [LARGE SCALE GENOMIC DNA]</scope>
    <source>
        <strain evidence="2 3">2814</strain>
    </source>
</reference>
<protein>
    <submittedName>
        <fullName evidence="2">Uncharacterized protein</fullName>
    </submittedName>
</protein>
<feature type="transmembrane region" description="Helical" evidence="1">
    <location>
        <begin position="41"/>
        <end position="61"/>
    </location>
</feature>
<dbReference type="EMBL" id="JBEPTF010000002">
    <property type="protein sequence ID" value="MET4683924.1"/>
    <property type="molecule type" value="Genomic_DNA"/>
</dbReference>
<keyword evidence="1" id="KW-0472">Membrane</keyword>
<gene>
    <name evidence="2" type="ORF">ABIE19_001854</name>
</gene>
<dbReference type="RefSeq" id="WP_354088877.1">
    <property type="nucleotide sequence ID" value="NZ_JBEPTF010000002.1"/>
</dbReference>
<name>A0ABV2RBG4_9CAUL</name>